<dbReference type="AlphaFoldDB" id="A0A3N6S0U6"/>
<dbReference type="Proteomes" id="UP000279457">
    <property type="component" value="Unassembled WGS sequence"/>
</dbReference>
<comment type="caution">
    <text evidence="1">The sequence shown here is derived from an EMBL/GenBank/DDBJ whole genome shotgun (WGS) entry which is preliminary data.</text>
</comment>
<gene>
    <name evidence="1" type="ORF">EB241_05145</name>
</gene>
<proteinExistence type="predicted"/>
<sequence length="71" mass="7986">MSKTTNYVVPYIPSTGWDILKLNTPRIIAINFDHSEPVPAGTFSGLNLEQAKQLLVDLQMHVDYLDKLGEK</sequence>
<dbReference type="RefSeq" id="WP_124232124.1">
    <property type="nucleotide sequence ID" value="NZ_RHHM01000003.1"/>
</dbReference>
<accession>A0A3N6S0U6</accession>
<name>A0A3N6S0U6_9GAMM</name>
<evidence type="ECO:0000313" key="2">
    <source>
        <dbReference type="Proteomes" id="UP000279457"/>
    </source>
</evidence>
<dbReference type="EMBL" id="RHHM01000003">
    <property type="protein sequence ID" value="RQM39144.1"/>
    <property type="molecule type" value="Genomic_DNA"/>
</dbReference>
<keyword evidence="2" id="KW-1185">Reference proteome</keyword>
<organism evidence="1 2">
    <name type="scientific">Erwinia psidii</name>
    <dbReference type="NCBI Taxonomy" id="69224"/>
    <lineage>
        <taxon>Bacteria</taxon>
        <taxon>Pseudomonadati</taxon>
        <taxon>Pseudomonadota</taxon>
        <taxon>Gammaproteobacteria</taxon>
        <taxon>Enterobacterales</taxon>
        <taxon>Erwiniaceae</taxon>
        <taxon>Erwinia</taxon>
    </lineage>
</organism>
<protein>
    <submittedName>
        <fullName evidence="1">Uncharacterized protein</fullName>
    </submittedName>
</protein>
<reference evidence="1 2" key="1">
    <citation type="submission" date="2018-10" db="EMBL/GenBank/DDBJ databases">
        <title>Draft genome sequence for the type isolate of Erwinia psidii, agent causal of bacterial blight in guava (Psidium guajava) and wilt and die-back of Eucalyptus spp.</title>
        <authorList>
            <person name="Hermenegildo P.S."/>
            <person name="Santos S.A."/>
            <person name="Guimaraes L.M.S."/>
            <person name="Vidigal P.M.P."/>
            <person name="Pereira I.C."/>
            <person name="Badel J.L."/>
            <person name="Alfenas-Zerbini P."/>
            <person name="Ferreira M.A.S.V."/>
            <person name="Alfenas A.C."/>
        </authorList>
    </citation>
    <scope>NUCLEOTIDE SEQUENCE [LARGE SCALE GENOMIC DNA]</scope>
    <source>
        <strain evidence="1 2">IBSBF 435</strain>
    </source>
</reference>
<evidence type="ECO:0000313" key="1">
    <source>
        <dbReference type="EMBL" id="RQM39144.1"/>
    </source>
</evidence>